<dbReference type="InterPro" id="IPR036400">
    <property type="entry name" value="Cyt_B5-like_heme/steroid_sf"/>
</dbReference>
<evidence type="ECO:0000256" key="4">
    <source>
        <dbReference type="ARBA" id="ARBA00038168"/>
    </source>
</evidence>
<dbReference type="SUPFAM" id="SSF55856">
    <property type="entry name" value="Cytochrome b5-like heme/steroid binding domain"/>
    <property type="match status" value="1"/>
</dbReference>
<name>A0A0R2NMT4_9ACTN</name>
<organism evidence="7 8">
    <name type="scientific">Actinobacteria bacterium BACL2 MAG-120802-bin41</name>
    <dbReference type="NCBI Taxonomy" id="1655568"/>
    <lineage>
        <taxon>Bacteria</taxon>
        <taxon>Bacillati</taxon>
        <taxon>Actinomycetota</taxon>
        <taxon>Actinomycetes</taxon>
        <taxon>Actinomycetes incertae sedis</taxon>
        <taxon>ac1 cluster</taxon>
    </lineage>
</organism>
<keyword evidence="2" id="KW-0479">Metal-binding</keyword>
<keyword evidence="1" id="KW-0349">Heme</keyword>
<feature type="domain" description="Cytochrome b5 heme-binding" evidence="6">
    <location>
        <begin position="1"/>
        <end position="73"/>
    </location>
</feature>
<comment type="caution">
    <text evidence="7">The sequence shown here is derived from an EMBL/GenBank/DDBJ whole genome shotgun (WGS) entry which is preliminary data.</text>
</comment>
<protein>
    <recommendedName>
        <fullName evidence="6">Cytochrome b5 heme-binding domain-containing protein</fullName>
    </recommendedName>
</protein>
<dbReference type="Proteomes" id="UP000053941">
    <property type="component" value="Unassembled WGS sequence"/>
</dbReference>
<dbReference type="PANTHER" id="PTHR19359">
    <property type="entry name" value="CYTOCHROME B5"/>
    <property type="match status" value="1"/>
</dbReference>
<reference evidence="7 8" key="1">
    <citation type="submission" date="2015-10" db="EMBL/GenBank/DDBJ databases">
        <title>Metagenome-Assembled Genomes uncover a global brackish microbiome.</title>
        <authorList>
            <person name="Hugerth L.W."/>
            <person name="Larsson J."/>
            <person name="Alneberg J."/>
            <person name="Lindh M.V."/>
            <person name="Legrand C."/>
            <person name="Pinhassi J."/>
            <person name="Andersson A.F."/>
        </authorList>
    </citation>
    <scope>NUCLEOTIDE SEQUENCE [LARGE SCALE GENOMIC DNA]</scope>
    <source>
        <strain evidence="7">BACL2 MAG-120802-bin41</strain>
    </source>
</reference>
<evidence type="ECO:0000256" key="3">
    <source>
        <dbReference type="ARBA" id="ARBA00023004"/>
    </source>
</evidence>
<dbReference type="Pfam" id="PF00173">
    <property type="entry name" value="Cyt-b5"/>
    <property type="match status" value="1"/>
</dbReference>
<evidence type="ECO:0000256" key="1">
    <source>
        <dbReference type="ARBA" id="ARBA00022617"/>
    </source>
</evidence>
<dbReference type="PROSITE" id="PS50255">
    <property type="entry name" value="CYTOCHROME_B5_2"/>
    <property type="match status" value="1"/>
</dbReference>
<feature type="compositionally biased region" description="Polar residues" evidence="5">
    <location>
        <begin position="52"/>
        <end position="65"/>
    </location>
</feature>
<dbReference type="InterPro" id="IPR001199">
    <property type="entry name" value="Cyt_B5-like_heme/steroid-bd"/>
</dbReference>
<dbReference type="Gene3D" id="3.10.120.10">
    <property type="entry name" value="Cytochrome b5-like heme/steroid binding domain"/>
    <property type="match status" value="1"/>
</dbReference>
<evidence type="ECO:0000313" key="7">
    <source>
        <dbReference type="EMBL" id="KRO26990.1"/>
    </source>
</evidence>
<dbReference type="PRINTS" id="PR00363">
    <property type="entry name" value="CYTOCHROMEB5"/>
</dbReference>
<gene>
    <name evidence="7" type="ORF">ABR60_00980</name>
</gene>
<sequence>MDQVKANNTSASCWTVIDNNVYNLTNWISSHPGGAGAIRSLCGVDGTSSFKAQHANQSNPASRLSSYLLGPLSR</sequence>
<dbReference type="SMART" id="SM01117">
    <property type="entry name" value="Cyt-b5"/>
    <property type="match status" value="1"/>
</dbReference>
<dbReference type="GO" id="GO:0046872">
    <property type="term" value="F:metal ion binding"/>
    <property type="evidence" value="ECO:0007669"/>
    <property type="project" value="UniProtKB-KW"/>
</dbReference>
<evidence type="ECO:0000313" key="8">
    <source>
        <dbReference type="Proteomes" id="UP000053941"/>
    </source>
</evidence>
<dbReference type="AlphaFoldDB" id="A0A0R2NMT4"/>
<comment type="similarity">
    <text evidence="4">Belongs to the cytochrome b5 family.</text>
</comment>
<dbReference type="GO" id="GO:0016020">
    <property type="term" value="C:membrane"/>
    <property type="evidence" value="ECO:0007669"/>
    <property type="project" value="TreeGrafter"/>
</dbReference>
<dbReference type="GO" id="GO:0020037">
    <property type="term" value="F:heme binding"/>
    <property type="evidence" value="ECO:0007669"/>
    <property type="project" value="TreeGrafter"/>
</dbReference>
<proteinExistence type="inferred from homology"/>
<dbReference type="EMBL" id="LIAS01000272">
    <property type="protein sequence ID" value="KRO26990.1"/>
    <property type="molecule type" value="Genomic_DNA"/>
</dbReference>
<accession>A0A0R2NMT4</accession>
<evidence type="ECO:0000256" key="5">
    <source>
        <dbReference type="SAM" id="MobiDB-lite"/>
    </source>
</evidence>
<feature type="region of interest" description="Disordered" evidence="5">
    <location>
        <begin position="52"/>
        <end position="74"/>
    </location>
</feature>
<evidence type="ECO:0000256" key="2">
    <source>
        <dbReference type="ARBA" id="ARBA00022723"/>
    </source>
</evidence>
<keyword evidence="3" id="KW-0408">Iron</keyword>
<dbReference type="InterPro" id="IPR050668">
    <property type="entry name" value="Cytochrome_b5"/>
</dbReference>
<evidence type="ECO:0000259" key="6">
    <source>
        <dbReference type="PROSITE" id="PS50255"/>
    </source>
</evidence>